<dbReference type="AlphaFoldDB" id="A0A9I9ED96"/>
<protein>
    <submittedName>
        <fullName evidence="1">Uncharacterized protein</fullName>
    </submittedName>
</protein>
<reference evidence="1" key="1">
    <citation type="submission" date="2023-03" db="UniProtKB">
        <authorList>
            <consortium name="EnsemblPlants"/>
        </authorList>
    </citation>
    <scope>IDENTIFICATION</scope>
</reference>
<dbReference type="Gramene" id="MELO3C032165.2.1">
    <property type="protein sequence ID" value="MELO3C032165.2.1"/>
    <property type="gene ID" value="MELO3C032165.2"/>
</dbReference>
<accession>A0A9I9ED96</accession>
<name>A0A9I9ED96_CUCME</name>
<sequence length="142" mass="16142">MQSKSLNSLKTYSTFCLNNSLEGVSRLFACLRGFYGVWASGLKGFFIAHEGLIFCFKDNIEGGPNGWALDCPVERHRFLLRFPFWSEEGEVEGLFFLLVENGRQKKSLVSRIRAIVLSSFNLMFLASMSDLVRNGVIFKKKI</sequence>
<dbReference type="EnsemblPlants" id="MELO3C032165.2.1">
    <property type="protein sequence ID" value="MELO3C032165.2.1"/>
    <property type="gene ID" value="MELO3C032165.2"/>
</dbReference>
<organism evidence="1">
    <name type="scientific">Cucumis melo</name>
    <name type="common">Muskmelon</name>
    <dbReference type="NCBI Taxonomy" id="3656"/>
    <lineage>
        <taxon>Eukaryota</taxon>
        <taxon>Viridiplantae</taxon>
        <taxon>Streptophyta</taxon>
        <taxon>Embryophyta</taxon>
        <taxon>Tracheophyta</taxon>
        <taxon>Spermatophyta</taxon>
        <taxon>Magnoliopsida</taxon>
        <taxon>eudicotyledons</taxon>
        <taxon>Gunneridae</taxon>
        <taxon>Pentapetalae</taxon>
        <taxon>rosids</taxon>
        <taxon>fabids</taxon>
        <taxon>Cucurbitales</taxon>
        <taxon>Cucurbitaceae</taxon>
        <taxon>Benincaseae</taxon>
        <taxon>Cucumis</taxon>
    </lineage>
</organism>
<evidence type="ECO:0000313" key="1">
    <source>
        <dbReference type="EnsemblPlants" id="MELO3C032165.2.1"/>
    </source>
</evidence>
<proteinExistence type="predicted"/>